<dbReference type="AlphaFoldDB" id="A0A5Q3Q427"/>
<evidence type="ECO:0000313" key="2">
    <source>
        <dbReference type="EMBL" id="QGK69368.1"/>
    </source>
</evidence>
<sequence length="197" mass="20771">MPIRTHRGRAAVYRRLWGWPLRSPKHLLAAVVLFAGLATGVGLLLPEPQLDSPQQRGSQQASSGGPDEAAVAAERRAAKAPPTISVPQGGPAPAAPSPEGLTTAEAWGRAWVTHPPGTDSQQWLQRLRPHTTAEFITVMSSVDPANVPSTEVTGPAAPLESTSGSMDVRLPTNAGELEILVIRTGQGWKVADYTKVG</sequence>
<keyword evidence="3" id="KW-1185">Reference proteome</keyword>
<evidence type="ECO:0000313" key="3">
    <source>
        <dbReference type="Proteomes" id="UP000371041"/>
    </source>
</evidence>
<feature type="compositionally biased region" description="Low complexity" evidence="1">
    <location>
        <begin position="52"/>
        <end position="72"/>
    </location>
</feature>
<protein>
    <submittedName>
        <fullName evidence="2">Uncharacterized protein</fullName>
    </submittedName>
</protein>
<organism evidence="2 3">
    <name type="scientific">Allosaccharopolyspora coralli</name>
    <dbReference type="NCBI Taxonomy" id="2665642"/>
    <lineage>
        <taxon>Bacteria</taxon>
        <taxon>Bacillati</taxon>
        <taxon>Actinomycetota</taxon>
        <taxon>Actinomycetes</taxon>
        <taxon>Pseudonocardiales</taxon>
        <taxon>Pseudonocardiaceae</taxon>
        <taxon>Allosaccharopolyspora</taxon>
    </lineage>
</organism>
<reference evidence="3" key="1">
    <citation type="submission" date="2019-11" db="EMBL/GenBank/DDBJ databases">
        <title>The complete genome sequence of Saccharopolyspora sp. E2A.</title>
        <authorList>
            <person name="Zhang G."/>
        </authorList>
    </citation>
    <scope>NUCLEOTIDE SEQUENCE [LARGE SCALE GENOMIC DNA]</scope>
    <source>
        <strain evidence="3">E2A</strain>
    </source>
</reference>
<dbReference type="EMBL" id="CP045929">
    <property type="protein sequence ID" value="QGK69368.1"/>
    <property type="molecule type" value="Genomic_DNA"/>
</dbReference>
<name>A0A5Q3Q427_9PSEU</name>
<accession>A0A5Q3Q427</accession>
<proteinExistence type="predicted"/>
<dbReference type="KEGG" id="sace:GIY23_07355"/>
<dbReference type="Proteomes" id="UP000371041">
    <property type="component" value="Chromosome"/>
</dbReference>
<feature type="compositionally biased region" description="Low complexity" evidence="1">
    <location>
        <begin position="87"/>
        <end position="100"/>
    </location>
</feature>
<dbReference type="RefSeq" id="WP_154075964.1">
    <property type="nucleotide sequence ID" value="NZ_CP045929.1"/>
</dbReference>
<feature type="region of interest" description="Disordered" evidence="1">
    <location>
        <begin position="48"/>
        <end position="101"/>
    </location>
</feature>
<evidence type="ECO:0000256" key="1">
    <source>
        <dbReference type="SAM" id="MobiDB-lite"/>
    </source>
</evidence>
<gene>
    <name evidence="2" type="ORF">GIY23_07355</name>
</gene>
<feature type="region of interest" description="Disordered" evidence="1">
    <location>
        <begin position="146"/>
        <end position="168"/>
    </location>
</feature>